<dbReference type="CDD" id="cd08977">
    <property type="entry name" value="SusD"/>
    <property type="match status" value="1"/>
</dbReference>
<accession>A0A1I0S9T8</accession>
<evidence type="ECO:0000259" key="7">
    <source>
        <dbReference type="Pfam" id="PF07980"/>
    </source>
</evidence>
<feature type="domain" description="SusD-like N-terminal" evidence="8">
    <location>
        <begin position="110"/>
        <end position="213"/>
    </location>
</feature>
<evidence type="ECO:0000256" key="2">
    <source>
        <dbReference type="ARBA" id="ARBA00006275"/>
    </source>
</evidence>
<dbReference type="Pfam" id="PF07980">
    <property type="entry name" value="SusD_RagB"/>
    <property type="match status" value="1"/>
</dbReference>
<keyword evidence="5" id="KW-0998">Cell outer membrane</keyword>
<comment type="subcellular location">
    <subcellularLocation>
        <location evidence="1">Cell outer membrane</location>
    </subcellularLocation>
</comment>
<reference evidence="10" key="1">
    <citation type="submission" date="2016-10" db="EMBL/GenBank/DDBJ databases">
        <authorList>
            <person name="Varghese N."/>
            <person name="Submissions S."/>
        </authorList>
    </citation>
    <scope>NUCLEOTIDE SEQUENCE [LARGE SCALE GENOMIC DNA]</scope>
    <source>
        <strain evidence="10">DSM 3695</strain>
    </source>
</reference>
<dbReference type="Proteomes" id="UP000199310">
    <property type="component" value="Unassembled WGS sequence"/>
</dbReference>
<dbReference type="InterPro" id="IPR012944">
    <property type="entry name" value="SusD_RagB_dom"/>
</dbReference>
<sequence>MKYSFSRNKKRKAAKWLLMACLCGVTLSGCKKLLDVDSSHTVAEKNMWNTHEDTRSALIGVYGLTRAALADNNAFWMYGELRKGDFAAVQRQDLDAVINNNLHAPLDLLNQLSNWRRFYAVVNAANLFLEHVGEVKAKDPRYSDQNMNVDIAQIRFLRAFAYFTMVRVWGDVPLITTSHDGEFINQPRTSQQKVLAFVEQELQAAADALPYGYSNGDPLQQGDYYAEGGDKWNGVLARKLSAYALMAHVAAWQAKYSYVAAYTKFVLDNAQKSSLNFLRTERLTASDGFFSGRGSNNFINNHMIAFDFQFSNGEASYTGHLEELTLALPVVSKSQPEIYVPKDTILALFDQNRDERFSLDSIKGEPTSTNYFTSFDSHVPIFSKIKVILDGGTIDPDFRMYGSAIIFTRMEDMALLRAEALAVLGDKAGATDLLNQIRDLRVMERYDATKEPDLVTAIFRERHKELMGEGWRWFDLIRYHKLKRDDATFNRLIDQGGIYWPIAESVLSQNKQLTQNAYWINK</sequence>
<dbReference type="PROSITE" id="PS51257">
    <property type="entry name" value="PROKAR_LIPOPROTEIN"/>
    <property type="match status" value="1"/>
</dbReference>
<evidence type="ECO:0000256" key="4">
    <source>
        <dbReference type="ARBA" id="ARBA00023136"/>
    </source>
</evidence>
<name>A0A1I0S9T8_9BACT</name>
<evidence type="ECO:0000256" key="5">
    <source>
        <dbReference type="ARBA" id="ARBA00023237"/>
    </source>
</evidence>
<evidence type="ECO:0000256" key="1">
    <source>
        <dbReference type="ARBA" id="ARBA00004442"/>
    </source>
</evidence>
<protein>
    <submittedName>
        <fullName evidence="9">Starch-binding associating with outer membrane</fullName>
    </submittedName>
</protein>
<dbReference type="SUPFAM" id="SSF48452">
    <property type="entry name" value="TPR-like"/>
    <property type="match status" value="1"/>
</dbReference>
<organism evidence="9 10">
    <name type="scientific">Chitinophaga arvensicola</name>
    <dbReference type="NCBI Taxonomy" id="29529"/>
    <lineage>
        <taxon>Bacteria</taxon>
        <taxon>Pseudomonadati</taxon>
        <taxon>Bacteroidota</taxon>
        <taxon>Chitinophagia</taxon>
        <taxon>Chitinophagales</taxon>
        <taxon>Chitinophagaceae</taxon>
        <taxon>Chitinophaga</taxon>
    </lineage>
</organism>
<proteinExistence type="inferred from homology"/>
<evidence type="ECO:0000256" key="6">
    <source>
        <dbReference type="SAM" id="SignalP"/>
    </source>
</evidence>
<dbReference type="GO" id="GO:0009279">
    <property type="term" value="C:cell outer membrane"/>
    <property type="evidence" value="ECO:0007669"/>
    <property type="project" value="UniProtKB-SubCell"/>
</dbReference>
<dbReference type="Gene3D" id="1.25.40.390">
    <property type="match status" value="1"/>
</dbReference>
<evidence type="ECO:0000313" key="10">
    <source>
        <dbReference type="Proteomes" id="UP000199310"/>
    </source>
</evidence>
<dbReference type="Pfam" id="PF14322">
    <property type="entry name" value="SusD-like_3"/>
    <property type="match status" value="1"/>
</dbReference>
<feature type="signal peptide" evidence="6">
    <location>
        <begin position="1"/>
        <end position="28"/>
    </location>
</feature>
<evidence type="ECO:0000259" key="8">
    <source>
        <dbReference type="Pfam" id="PF14322"/>
    </source>
</evidence>
<dbReference type="RefSeq" id="WP_089904268.1">
    <property type="nucleotide sequence ID" value="NZ_FOJG01000002.1"/>
</dbReference>
<dbReference type="OrthoDB" id="926893at2"/>
<gene>
    <name evidence="9" type="ORF">SAMN04488122_5282</name>
</gene>
<keyword evidence="4" id="KW-0472">Membrane</keyword>
<dbReference type="EMBL" id="FOJG01000002">
    <property type="protein sequence ID" value="SEW52993.1"/>
    <property type="molecule type" value="Genomic_DNA"/>
</dbReference>
<evidence type="ECO:0000256" key="3">
    <source>
        <dbReference type="ARBA" id="ARBA00022729"/>
    </source>
</evidence>
<keyword evidence="10" id="KW-1185">Reference proteome</keyword>
<keyword evidence="3 6" id="KW-0732">Signal</keyword>
<dbReference type="STRING" id="29529.SAMN04488122_5282"/>
<dbReference type="AlphaFoldDB" id="A0A1I0S9T8"/>
<feature type="chain" id="PRO_5011744052" evidence="6">
    <location>
        <begin position="29"/>
        <end position="522"/>
    </location>
</feature>
<feature type="domain" description="RagB/SusD" evidence="7">
    <location>
        <begin position="406"/>
        <end position="481"/>
    </location>
</feature>
<evidence type="ECO:0000313" key="9">
    <source>
        <dbReference type="EMBL" id="SEW52993.1"/>
    </source>
</evidence>
<comment type="similarity">
    <text evidence="2">Belongs to the SusD family.</text>
</comment>
<dbReference type="InterPro" id="IPR011990">
    <property type="entry name" value="TPR-like_helical_dom_sf"/>
</dbReference>
<dbReference type="InterPro" id="IPR033985">
    <property type="entry name" value="SusD-like_N"/>
</dbReference>